<feature type="region of interest" description="Disordered" evidence="1">
    <location>
        <begin position="42"/>
        <end position="65"/>
    </location>
</feature>
<sequence>MKKPRRRAVFVSQADKKRLQMGQAPSWDEGTVQPDYVKLAKTSTDHGKGENDARLRDNVPPHWGS</sequence>
<accession>A0AB38XQB8</accession>
<dbReference type="AlphaFoldDB" id="A0AB38XQB8"/>
<proteinExistence type="predicted"/>
<evidence type="ECO:0000256" key="1">
    <source>
        <dbReference type="SAM" id="MobiDB-lite"/>
    </source>
</evidence>
<dbReference type="KEGG" id="wne:PIG85_02340"/>
<dbReference type="EMBL" id="CP116394">
    <property type="protein sequence ID" value="WCE46507.1"/>
    <property type="molecule type" value="Genomic_DNA"/>
</dbReference>
<evidence type="ECO:0000313" key="2">
    <source>
        <dbReference type="EMBL" id="WCE46507.1"/>
    </source>
</evidence>
<feature type="region of interest" description="Disordered" evidence="1">
    <location>
        <begin position="1"/>
        <end position="30"/>
    </location>
</feature>
<dbReference type="Proteomes" id="UP001211044">
    <property type="component" value="Chromosome"/>
</dbReference>
<protein>
    <submittedName>
        <fullName evidence="2">Toxin</fullName>
    </submittedName>
</protein>
<feature type="compositionally biased region" description="Basic and acidic residues" evidence="1">
    <location>
        <begin position="43"/>
        <end position="59"/>
    </location>
</feature>
<organism evidence="2 3">
    <name type="scientific">Winkia neuii subsp. anitrata</name>
    <dbReference type="NCBI Taxonomy" id="29318"/>
    <lineage>
        <taxon>Bacteria</taxon>
        <taxon>Bacillati</taxon>
        <taxon>Actinomycetota</taxon>
        <taxon>Actinomycetes</taxon>
        <taxon>Actinomycetales</taxon>
        <taxon>Actinomycetaceae</taxon>
        <taxon>Winkia</taxon>
    </lineage>
</organism>
<reference evidence="2" key="1">
    <citation type="submission" date="2023-01" db="EMBL/GenBank/DDBJ databases">
        <title>Comparative Genomic Analysis of the Clinically-Derived Winkia Strain NY0527 Provides Evidence into the Taxonomic Reassignment of Winkia neuii and Characterizes Their Virulence Traits.</title>
        <authorList>
            <person name="Cai X."/>
            <person name="Peng Y."/>
            <person name="Li M."/>
            <person name="Qiu Y."/>
            <person name="Wang Y."/>
            <person name="Xu L."/>
            <person name="Hou Q."/>
        </authorList>
    </citation>
    <scope>NUCLEOTIDE SEQUENCE</scope>
    <source>
        <strain evidence="2">NY0527</strain>
    </source>
</reference>
<gene>
    <name evidence="2" type="ORF">PIG85_02340</name>
</gene>
<name>A0AB38XQB8_9ACTO</name>
<evidence type="ECO:0000313" key="3">
    <source>
        <dbReference type="Proteomes" id="UP001211044"/>
    </source>
</evidence>
<dbReference type="RefSeq" id="WP_040315078.1">
    <property type="nucleotide sequence ID" value="NZ_CP116394.1"/>
</dbReference>